<keyword evidence="3" id="KW-1185">Reference proteome</keyword>
<name>A0A2V1D6B0_9PLEO</name>
<sequence length="360" mass="40832">MSGSNQITIYHIYPHENRKKHHKHIQSEVDFSKESPRGAAKRELRKKKQKTESVAVEQSEDDDKAFFLHKPYLAFHSPPKVLYNGPDKKAKPVVLIHAGSFWREYKLQYGDSLAARNVIDPRGVVKWKHNGGTKEELKLDDRKLKGYKVRTRRFWGEQGKTYVRQVQTNRQNGTGDDPNVVVGGSGNEGQQIAKAEGVVYLRWERPFSLKTRQYKFTYADVEFRWKGTKSVRKSGLFGVFMRYTQLKLEAQLPATISGKEAGTSVCLGKYISSVSKQKHGRLELYGEAISNLRDHITRLAMKNGVNENQTEKGKSLRDTELYQLIIATAMCMIQSEKQKRAAAGKWIKDALEGGGDGGGE</sequence>
<dbReference type="Proteomes" id="UP000244855">
    <property type="component" value="Unassembled WGS sequence"/>
</dbReference>
<protein>
    <submittedName>
        <fullName evidence="2">Uncharacterized protein</fullName>
    </submittedName>
</protein>
<organism evidence="2 3">
    <name type="scientific">Periconia macrospinosa</name>
    <dbReference type="NCBI Taxonomy" id="97972"/>
    <lineage>
        <taxon>Eukaryota</taxon>
        <taxon>Fungi</taxon>
        <taxon>Dikarya</taxon>
        <taxon>Ascomycota</taxon>
        <taxon>Pezizomycotina</taxon>
        <taxon>Dothideomycetes</taxon>
        <taxon>Pleosporomycetidae</taxon>
        <taxon>Pleosporales</taxon>
        <taxon>Massarineae</taxon>
        <taxon>Periconiaceae</taxon>
        <taxon>Periconia</taxon>
    </lineage>
</organism>
<gene>
    <name evidence="2" type="ORF">DM02DRAFT_676745</name>
</gene>
<dbReference type="OrthoDB" id="3924768at2759"/>
<evidence type="ECO:0000313" key="3">
    <source>
        <dbReference type="Proteomes" id="UP000244855"/>
    </source>
</evidence>
<feature type="compositionally biased region" description="Basic and acidic residues" evidence="1">
    <location>
        <begin position="25"/>
        <end position="42"/>
    </location>
</feature>
<accession>A0A2V1D6B0</accession>
<dbReference type="AlphaFoldDB" id="A0A2V1D6B0"/>
<dbReference type="EMBL" id="KZ805579">
    <property type="protein sequence ID" value="PVH93582.1"/>
    <property type="molecule type" value="Genomic_DNA"/>
</dbReference>
<proteinExistence type="predicted"/>
<feature type="region of interest" description="Disordered" evidence="1">
    <location>
        <begin position="16"/>
        <end position="57"/>
    </location>
</feature>
<reference evidence="2 3" key="1">
    <citation type="journal article" date="2018" name="Sci. Rep.">
        <title>Comparative genomics provides insights into the lifestyle and reveals functional heterogeneity of dark septate endophytic fungi.</title>
        <authorList>
            <person name="Knapp D.G."/>
            <person name="Nemeth J.B."/>
            <person name="Barry K."/>
            <person name="Hainaut M."/>
            <person name="Henrissat B."/>
            <person name="Johnson J."/>
            <person name="Kuo A."/>
            <person name="Lim J.H.P."/>
            <person name="Lipzen A."/>
            <person name="Nolan M."/>
            <person name="Ohm R.A."/>
            <person name="Tamas L."/>
            <person name="Grigoriev I.V."/>
            <person name="Spatafora J.W."/>
            <person name="Nagy L.G."/>
            <person name="Kovacs G.M."/>
        </authorList>
    </citation>
    <scope>NUCLEOTIDE SEQUENCE [LARGE SCALE GENOMIC DNA]</scope>
    <source>
        <strain evidence="2 3">DSE2036</strain>
    </source>
</reference>
<evidence type="ECO:0000313" key="2">
    <source>
        <dbReference type="EMBL" id="PVH93582.1"/>
    </source>
</evidence>
<evidence type="ECO:0000256" key="1">
    <source>
        <dbReference type="SAM" id="MobiDB-lite"/>
    </source>
</evidence>